<reference evidence="2 3" key="1">
    <citation type="submission" date="2016-09" db="EMBL/GenBank/DDBJ databases">
        <title>Couchioplanes caeruleus draft genome sequence.</title>
        <authorList>
            <person name="Sheehan J."/>
            <person name="Caffrey P."/>
        </authorList>
    </citation>
    <scope>NUCLEOTIDE SEQUENCE [LARGE SCALE GENOMIC DNA]</scope>
    <source>
        <strain evidence="2 3">DSM 43634</strain>
    </source>
</reference>
<comment type="caution">
    <text evidence="2">The sequence shown here is derived from an EMBL/GenBank/DDBJ whole genome shotgun (WGS) entry which is preliminary data.</text>
</comment>
<keyword evidence="1" id="KW-0443">Lipid metabolism</keyword>
<dbReference type="Proteomes" id="UP000182486">
    <property type="component" value="Unassembled WGS sequence"/>
</dbReference>
<dbReference type="FunFam" id="3.90.226.10:FF:000049">
    <property type="entry name" value="Enoyl-CoA delta isomerase 3"/>
    <property type="match status" value="1"/>
</dbReference>
<evidence type="ECO:0000256" key="1">
    <source>
        <dbReference type="ARBA" id="ARBA00023098"/>
    </source>
</evidence>
<dbReference type="RefSeq" id="WP_071806484.1">
    <property type="nucleotide sequence ID" value="NZ_MEIA01000185.1"/>
</dbReference>
<dbReference type="GO" id="GO:0004165">
    <property type="term" value="F:delta(3)-delta(2)-enoyl-CoA isomerase activity"/>
    <property type="evidence" value="ECO:0007669"/>
    <property type="project" value="TreeGrafter"/>
</dbReference>
<dbReference type="SUPFAM" id="SSF52096">
    <property type="entry name" value="ClpP/crotonase"/>
    <property type="match status" value="1"/>
</dbReference>
<proteinExistence type="predicted"/>
<sequence>MPALDRHDDVFVLDLGNGENRFHPDWIASVHAALDKVEQAGSPCALVTVATGKIWSNGLDLEWLGAHPDKFQEYAASVHELFARVLALPVITVAALQGHTFAAGAMLSLAHDFRVMRADRGYWCLPEADIEIPFTRGMSALIQSRLSPQAAHRAMTTAHRYGGSDAAAAGIVDQAVEEEAVRPTAIALAETLAGKAGPTLGTIKARMYARALDTLRDTENPLG</sequence>
<dbReference type="AlphaFoldDB" id="A0A1K0GUC4"/>
<dbReference type="Pfam" id="PF00378">
    <property type="entry name" value="ECH_1"/>
    <property type="match status" value="1"/>
</dbReference>
<protein>
    <submittedName>
        <fullName evidence="2">Enoyl-CoA hydratase</fullName>
    </submittedName>
</protein>
<evidence type="ECO:0000313" key="2">
    <source>
        <dbReference type="EMBL" id="OJF12947.1"/>
    </source>
</evidence>
<dbReference type="CDD" id="cd06558">
    <property type="entry name" value="crotonase-like"/>
    <property type="match status" value="1"/>
</dbReference>
<accession>A0A1K0GUC4</accession>
<dbReference type="EMBL" id="MEIA01000185">
    <property type="protein sequence ID" value="OJF12947.1"/>
    <property type="molecule type" value="Genomic_DNA"/>
</dbReference>
<evidence type="ECO:0000313" key="3">
    <source>
        <dbReference type="Proteomes" id="UP000182486"/>
    </source>
</evidence>
<dbReference type="Gene3D" id="3.90.226.10">
    <property type="entry name" value="2-enoyl-CoA Hydratase, Chain A, domain 1"/>
    <property type="match status" value="1"/>
</dbReference>
<dbReference type="InterPro" id="IPR001753">
    <property type="entry name" value="Enoyl-CoA_hydra/iso"/>
</dbReference>
<name>A0A1K0GUC4_9ACTN</name>
<keyword evidence="3" id="KW-1185">Reference proteome</keyword>
<dbReference type="InterPro" id="IPR029045">
    <property type="entry name" value="ClpP/crotonase-like_dom_sf"/>
</dbReference>
<dbReference type="PANTHER" id="PTHR11941">
    <property type="entry name" value="ENOYL-COA HYDRATASE-RELATED"/>
    <property type="match status" value="1"/>
</dbReference>
<gene>
    <name evidence="2" type="ORF">BG844_17925</name>
</gene>
<dbReference type="GO" id="GO:0006635">
    <property type="term" value="P:fatty acid beta-oxidation"/>
    <property type="evidence" value="ECO:0007669"/>
    <property type="project" value="TreeGrafter"/>
</dbReference>
<dbReference type="PANTHER" id="PTHR11941:SF75">
    <property type="entry name" value="ENOYL-COA HYDRATASE_ISOMERASE FAMILY PROTEIN"/>
    <property type="match status" value="1"/>
</dbReference>
<organism evidence="2 3">
    <name type="scientific">Couchioplanes caeruleus subsp. caeruleus</name>
    <dbReference type="NCBI Taxonomy" id="56427"/>
    <lineage>
        <taxon>Bacteria</taxon>
        <taxon>Bacillati</taxon>
        <taxon>Actinomycetota</taxon>
        <taxon>Actinomycetes</taxon>
        <taxon>Micromonosporales</taxon>
        <taxon>Micromonosporaceae</taxon>
        <taxon>Couchioplanes</taxon>
    </lineage>
</organism>